<comment type="caution">
    <text evidence="1">The sequence shown here is derived from an EMBL/GenBank/DDBJ whole genome shotgun (WGS) entry which is preliminary data.</text>
</comment>
<proteinExistence type="predicted"/>
<protein>
    <submittedName>
        <fullName evidence="1">Uncharacterized protein</fullName>
    </submittedName>
</protein>
<evidence type="ECO:0000313" key="1">
    <source>
        <dbReference type="EMBL" id="KAH7920313.1"/>
    </source>
</evidence>
<keyword evidence="2" id="KW-1185">Reference proteome</keyword>
<reference evidence="1" key="1">
    <citation type="journal article" date="2021" name="New Phytol.">
        <title>Evolutionary innovations through gain and loss of genes in the ectomycorrhizal Boletales.</title>
        <authorList>
            <person name="Wu G."/>
            <person name="Miyauchi S."/>
            <person name="Morin E."/>
            <person name="Kuo A."/>
            <person name="Drula E."/>
            <person name="Varga T."/>
            <person name="Kohler A."/>
            <person name="Feng B."/>
            <person name="Cao Y."/>
            <person name="Lipzen A."/>
            <person name="Daum C."/>
            <person name="Hundley H."/>
            <person name="Pangilinan J."/>
            <person name="Johnson J."/>
            <person name="Barry K."/>
            <person name="LaButti K."/>
            <person name="Ng V."/>
            <person name="Ahrendt S."/>
            <person name="Min B."/>
            <person name="Choi I.G."/>
            <person name="Park H."/>
            <person name="Plett J.M."/>
            <person name="Magnuson J."/>
            <person name="Spatafora J.W."/>
            <person name="Nagy L.G."/>
            <person name="Henrissat B."/>
            <person name="Grigoriev I.V."/>
            <person name="Yang Z.L."/>
            <person name="Xu J."/>
            <person name="Martin F.M."/>
        </authorList>
    </citation>
    <scope>NUCLEOTIDE SEQUENCE</scope>
    <source>
        <strain evidence="1">KUC20120723A-06</strain>
    </source>
</reference>
<dbReference type="Proteomes" id="UP000790709">
    <property type="component" value="Unassembled WGS sequence"/>
</dbReference>
<evidence type="ECO:0000313" key="2">
    <source>
        <dbReference type="Proteomes" id="UP000790709"/>
    </source>
</evidence>
<accession>A0ACB8B560</accession>
<gene>
    <name evidence="1" type="ORF">BV22DRAFT_1050431</name>
</gene>
<sequence>MFSLPNTFVCASYDETEPTSFISEEFTKQSSVNIVDNAVVAVVASDYGGQPLNAHARFELTGHLGVDIVISMNWIGLWRAYNVDACPVFTSECNVYCTKMIWISVTFVESLQTAMPMWVI</sequence>
<name>A0ACB8B560_9AGAM</name>
<dbReference type="EMBL" id="MU266589">
    <property type="protein sequence ID" value="KAH7920313.1"/>
    <property type="molecule type" value="Genomic_DNA"/>
</dbReference>
<organism evidence="1 2">
    <name type="scientific">Leucogyrophana mollusca</name>
    <dbReference type="NCBI Taxonomy" id="85980"/>
    <lineage>
        <taxon>Eukaryota</taxon>
        <taxon>Fungi</taxon>
        <taxon>Dikarya</taxon>
        <taxon>Basidiomycota</taxon>
        <taxon>Agaricomycotina</taxon>
        <taxon>Agaricomycetes</taxon>
        <taxon>Agaricomycetidae</taxon>
        <taxon>Boletales</taxon>
        <taxon>Boletales incertae sedis</taxon>
        <taxon>Leucogyrophana</taxon>
    </lineage>
</organism>